<evidence type="ECO:0000256" key="2">
    <source>
        <dbReference type="ARBA" id="ARBA00023125"/>
    </source>
</evidence>
<evidence type="ECO:0000259" key="4">
    <source>
        <dbReference type="PROSITE" id="PS50995"/>
    </source>
</evidence>
<dbReference type="AlphaFoldDB" id="A0A916YXP9"/>
<dbReference type="InterPro" id="IPR000835">
    <property type="entry name" value="HTH_MarR-typ"/>
</dbReference>
<name>A0A916YXP9_9SPHN</name>
<gene>
    <name evidence="5" type="ORF">GCM10010990_14250</name>
</gene>
<keyword evidence="2" id="KW-0238">DNA-binding</keyword>
<proteinExistence type="predicted"/>
<dbReference type="PANTHER" id="PTHR42756:SF1">
    <property type="entry name" value="TRANSCRIPTIONAL REPRESSOR OF EMRAB OPERON"/>
    <property type="match status" value="1"/>
</dbReference>
<dbReference type="EMBL" id="BMIP01000002">
    <property type="protein sequence ID" value="GGD65922.1"/>
    <property type="molecule type" value="Genomic_DNA"/>
</dbReference>
<dbReference type="Pfam" id="PF12802">
    <property type="entry name" value="MarR_2"/>
    <property type="match status" value="1"/>
</dbReference>
<dbReference type="Proteomes" id="UP000612349">
    <property type="component" value="Unassembled WGS sequence"/>
</dbReference>
<dbReference type="PANTHER" id="PTHR42756">
    <property type="entry name" value="TRANSCRIPTIONAL REGULATOR, MARR"/>
    <property type="match status" value="1"/>
</dbReference>
<comment type="caution">
    <text evidence="5">The sequence shown here is derived from an EMBL/GenBank/DDBJ whole genome shotgun (WGS) entry which is preliminary data.</text>
</comment>
<dbReference type="SUPFAM" id="SSF46785">
    <property type="entry name" value="Winged helix' DNA-binding domain"/>
    <property type="match status" value="1"/>
</dbReference>
<keyword evidence="3" id="KW-0804">Transcription</keyword>
<evidence type="ECO:0000313" key="5">
    <source>
        <dbReference type="EMBL" id="GGD65922.1"/>
    </source>
</evidence>
<dbReference type="RefSeq" id="WP_066775576.1">
    <property type="nucleotide sequence ID" value="NZ_BMIP01000002.1"/>
</dbReference>
<reference evidence="5" key="1">
    <citation type="journal article" date="2014" name="Int. J. Syst. Evol. Microbiol.">
        <title>Complete genome sequence of Corynebacterium casei LMG S-19264T (=DSM 44701T), isolated from a smear-ripened cheese.</title>
        <authorList>
            <consortium name="US DOE Joint Genome Institute (JGI-PGF)"/>
            <person name="Walter F."/>
            <person name="Albersmeier A."/>
            <person name="Kalinowski J."/>
            <person name="Ruckert C."/>
        </authorList>
    </citation>
    <scope>NUCLEOTIDE SEQUENCE</scope>
    <source>
        <strain evidence="5">CGMCC 1.15360</strain>
    </source>
</reference>
<dbReference type="InterPro" id="IPR036388">
    <property type="entry name" value="WH-like_DNA-bd_sf"/>
</dbReference>
<evidence type="ECO:0000313" key="6">
    <source>
        <dbReference type="Proteomes" id="UP000612349"/>
    </source>
</evidence>
<dbReference type="GO" id="GO:0003677">
    <property type="term" value="F:DNA binding"/>
    <property type="evidence" value="ECO:0007669"/>
    <property type="project" value="UniProtKB-KW"/>
</dbReference>
<accession>A0A916YXP9</accession>
<dbReference type="Gene3D" id="1.10.10.10">
    <property type="entry name" value="Winged helix-like DNA-binding domain superfamily/Winged helix DNA-binding domain"/>
    <property type="match status" value="1"/>
</dbReference>
<feature type="domain" description="HTH marR-type" evidence="4">
    <location>
        <begin position="2"/>
        <end position="136"/>
    </location>
</feature>
<dbReference type="InterPro" id="IPR036390">
    <property type="entry name" value="WH_DNA-bd_sf"/>
</dbReference>
<dbReference type="SMART" id="SM00347">
    <property type="entry name" value="HTH_MARR"/>
    <property type="match status" value="1"/>
</dbReference>
<keyword evidence="1" id="KW-0805">Transcription regulation</keyword>
<organism evidence="5 6">
    <name type="scientific">Croceicoccus mobilis</name>
    <dbReference type="NCBI Taxonomy" id="1703339"/>
    <lineage>
        <taxon>Bacteria</taxon>
        <taxon>Pseudomonadati</taxon>
        <taxon>Pseudomonadota</taxon>
        <taxon>Alphaproteobacteria</taxon>
        <taxon>Sphingomonadales</taxon>
        <taxon>Erythrobacteraceae</taxon>
        <taxon>Croceicoccus</taxon>
    </lineage>
</organism>
<protein>
    <recommendedName>
        <fullName evidence="4">HTH marR-type domain-containing protein</fullName>
    </recommendedName>
</protein>
<sequence>MTENIFNLLREVELAFVNRLQQMQPLKALSLAPYLGRLLRVIGDHPGITQNRLCQTTDRDKAQVARAIKELERRGFVTRTPHETEWRTQVIALTDSGREAADVIVHHRNATIADALKDIPEDRQQVLRETLETIRAALENPESRTAEQGGQAITHSG</sequence>
<evidence type="ECO:0000256" key="1">
    <source>
        <dbReference type="ARBA" id="ARBA00023015"/>
    </source>
</evidence>
<keyword evidence="6" id="KW-1185">Reference proteome</keyword>
<dbReference type="OrthoDB" id="582199at2"/>
<evidence type="ECO:0000256" key="3">
    <source>
        <dbReference type="ARBA" id="ARBA00023163"/>
    </source>
</evidence>
<dbReference type="PROSITE" id="PS50995">
    <property type="entry name" value="HTH_MARR_2"/>
    <property type="match status" value="1"/>
</dbReference>
<reference evidence="5" key="2">
    <citation type="submission" date="2020-09" db="EMBL/GenBank/DDBJ databases">
        <authorList>
            <person name="Sun Q."/>
            <person name="Zhou Y."/>
        </authorList>
    </citation>
    <scope>NUCLEOTIDE SEQUENCE</scope>
    <source>
        <strain evidence="5">CGMCC 1.15360</strain>
    </source>
</reference>
<dbReference type="GO" id="GO:0003700">
    <property type="term" value="F:DNA-binding transcription factor activity"/>
    <property type="evidence" value="ECO:0007669"/>
    <property type="project" value="InterPro"/>
</dbReference>